<protein>
    <recommendedName>
        <fullName evidence="3">Reverse transcriptase domain-containing protein</fullName>
    </recommendedName>
</protein>
<dbReference type="OrthoDB" id="5846951at2759"/>
<keyword evidence="2" id="KW-1185">Reference proteome</keyword>
<dbReference type="Gene3D" id="3.10.10.10">
    <property type="entry name" value="HIV Type 1 Reverse Transcriptase, subunit A, domain 1"/>
    <property type="match status" value="1"/>
</dbReference>
<evidence type="ECO:0000313" key="1">
    <source>
        <dbReference type="EMBL" id="KIH63671.1"/>
    </source>
</evidence>
<proteinExistence type="predicted"/>
<dbReference type="PANTHER" id="PTHR24559">
    <property type="entry name" value="TRANSPOSON TY3-I GAG-POL POLYPROTEIN"/>
    <property type="match status" value="1"/>
</dbReference>
<evidence type="ECO:0000313" key="2">
    <source>
        <dbReference type="Proteomes" id="UP000054047"/>
    </source>
</evidence>
<dbReference type="InterPro" id="IPR043502">
    <property type="entry name" value="DNA/RNA_pol_sf"/>
</dbReference>
<sequence>MLQPVPSTITPQPTPLCNFAYIPPEADWEKHIPQLPAVLNPNYDIADEVDLSRATLNNAQKEQLRDIIRYHTKAFVGLDEHLGHHKGPIRHRFDLVDNAVIPTRKIYRVPLEKRQEIERQIPEMLEQGIIRESTSPFCAPIVLVKKREANTWRFTIDFRGLNAITKPQQSILPNMQDIIDLCANQCLFFPRLSTRISPNSTRRRSL</sequence>
<name>A0A0C2H2K5_9BILA</name>
<dbReference type="PANTHER" id="PTHR24559:SF444">
    <property type="entry name" value="REVERSE TRANSCRIPTASE DOMAIN-CONTAINING PROTEIN"/>
    <property type="match status" value="1"/>
</dbReference>
<accession>A0A0C2H2K5</accession>
<gene>
    <name evidence="1" type="ORF">ANCDUO_06023</name>
</gene>
<organism evidence="1 2">
    <name type="scientific">Ancylostoma duodenale</name>
    <dbReference type="NCBI Taxonomy" id="51022"/>
    <lineage>
        <taxon>Eukaryota</taxon>
        <taxon>Metazoa</taxon>
        <taxon>Ecdysozoa</taxon>
        <taxon>Nematoda</taxon>
        <taxon>Chromadorea</taxon>
        <taxon>Rhabditida</taxon>
        <taxon>Rhabditina</taxon>
        <taxon>Rhabditomorpha</taxon>
        <taxon>Strongyloidea</taxon>
        <taxon>Ancylostomatidae</taxon>
        <taxon>Ancylostomatinae</taxon>
        <taxon>Ancylostoma</taxon>
    </lineage>
</organism>
<dbReference type="SUPFAM" id="SSF56672">
    <property type="entry name" value="DNA/RNA polymerases"/>
    <property type="match status" value="1"/>
</dbReference>
<dbReference type="AlphaFoldDB" id="A0A0C2H2K5"/>
<dbReference type="InterPro" id="IPR053134">
    <property type="entry name" value="RNA-dir_DNA_polymerase"/>
</dbReference>
<evidence type="ECO:0008006" key="3">
    <source>
        <dbReference type="Google" id="ProtNLM"/>
    </source>
</evidence>
<dbReference type="EMBL" id="KN728510">
    <property type="protein sequence ID" value="KIH63671.1"/>
    <property type="molecule type" value="Genomic_DNA"/>
</dbReference>
<dbReference type="Proteomes" id="UP000054047">
    <property type="component" value="Unassembled WGS sequence"/>
</dbReference>
<reference evidence="1 2" key="1">
    <citation type="submission" date="2013-12" db="EMBL/GenBank/DDBJ databases">
        <title>Draft genome of the parsitic nematode Ancylostoma duodenale.</title>
        <authorList>
            <person name="Mitreva M."/>
        </authorList>
    </citation>
    <scope>NUCLEOTIDE SEQUENCE [LARGE SCALE GENOMIC DNA]</scope>
    <source>
        <strain evidence="1 2">Zhejiang</strain>
    </source>
</reference>